<reference evidence="1" key="1">
    <citation type="submission" date="2014-01" db="EMBL/GenBank/DDBJ databases">
        <authorList>
            <person name="Aslett M."/>
        </authorList>
    </citation>
    <scope>NUCLEOTIDE SEQUENCE</scope>
</reference>
<keyword evidence="2" id="KW-1185">Reference proteome</keyword>
<proteinExistence type="predicted"/>
<evidence type="ECO:0000313" key="2">
    <source>
        <dbReference type="Proteomes" id="UP000030665"/>
    </source>
</evidence>
<dbReference type="AlphaFoldDB" id="A0A077ZFR9"/>
<name>A0A077ZFR9_TRITR</name>
<reference evidence="1" key="2">
    <citation type="submission" date="2014-03" db="EMBL/GenBank/DDBJ databases">
        <title>The whipworm genome and dual-species transcriptomics of an intimate host-pathogen interaction.</title>
        <authorList>
            <person name="Foth B.J."/>
            <person name="Tsai I.J."/>
            <person name="Reid A.J."/>
            <person name="Bancroft A.J."/>
            <person name="Nichol S."/>
            <person name="Tracey A."/>
            <person name="Holroyd N."/>
            <person name="Cotton J.A."/>
            <person name="Stanley E.J."/>
            <person name="Zarowiecki M."/>
            <person name="Liu J.Z."/>
            <person name="Huckvale T."/>
            <person name="Cooper P.J."/>
            <person name="Grencis R.K."/>
            <person name="Berriman M."/>
        </authorList>
    </citation>
    <scope>NUCLEOTIDE SEQUENCE [LARGE SCALE GENOMIC DNA]</scope>
</reference>
<dbReference type="Proteomes" id="UP000030665">
    <property type="component" value="Unassembled WGS sequence"/>
</dbReference>
<evidence type="ECO:0000313" key="1">
    <source>
        <dbReference type="EMBL" id="CDW59227.1"/>
    </source>
</evidence>
<accession>A0A077ZFR9</accession>
<organism evidence="1 2">
    <name type="scientific">Trichuris trichiura</name>
    <name type="common">Whipworm</name>
    <name type="synonym">Trichocephalus trichiurus</name>
    <dbReference type="NCBI Taxonomy" id="36087"/>
    <lineage>
        <taxon>Eukaryota</taxon>
        <taxon>Metazoa</taxon>
        <taxon>Ecdysozoa</taxon>
        <taxon>Nematoda</taxon>
        <taxon>Enoplea</taxon>
        <taxon>Dorylaimia</taxon>
        <taxon>Trichinellida</taxon>
        <taxon>Trichuridae</taxon>
        <taxon>Trichuris</taxon>
    </lineage>
</organism>
<protein>
    <submittedName>
        <fullName evidence="1">Uncharacterized protein</fullName>
    </submittedName>
</protein>
<gene>
    <name evidence="1" type="ORF">TTRE_0000755701</name>
</gene>
<dbReference type="EMBL" id="HG806533">
    <property type="protein sequence ID" value="CDW59227.1"/>
    <property type="molecule type" value="Genomic_DNA"/>
</dbReference>
<sequence>MSLFGLRYHGQISARAHWGAGAAISATMYATLSASDATTNRQQFKNSLRSLASRCESAYHWQSDLYWDQDHGVCYSVIIENMWNPLGCPNLREAPPLVAYTKAPVRVLRKADVYVEQLEIASNGIYGSCCRRSVIIWMGLIPFFWFTHPSGHGDTCGDGKGVEGFNR</sequence>